<evidence type="ECO:0000256" key="1">
    <source>
        <dbReference type="SAM" id="MobiDB-lite"/>
    </source>
</evidence>
<organism evidence="2">
    <name type="scientific">Cladocopium goreaui</name>
    <dbReference type="NCBI Taxonomy" id="2562237"/>
    <lineage>
        <taxon>Eukaryota</taxon>
        <taxon>Sar</taxon>
        <taxon>Alveolata</taxon>
        <taxon>Dinophyceae</taxon>
        <taxon>Suessiales</taxon>
        <taxon>Symbiodiniaceae</taxon>
        <taxon>Cladocopium</taxon>
    </lineage>
</organism>
<comment type="caution">
    <text evidence="2">The sequence shown here is derived from an EMBL/GenBank/DDBJ whole genome shotgun (WGS) entry which is preliminary data.</text>
</comment>
<protein>
    <submittedName>
        <fullName evidence="2">Uncharacterized protein</fullName>
    </submittedName>
</protein>
<feature type="region of interest" description="Disordered" evidence="1">
    <location>
        <begin position="1"/>
        <end position="62"/>
    </location>
</feature>
<accession>A0A9P1D7Y2</accession>
<dbReference type="OrthoDB" id="407162at2759"/>
<evidence type="ECO:0000313" key="3">
    <source>
        <dbReference type="EMBL" id="CAL1157603.1"/>
    </source>
</evidence>
<dbReference type="AlphaFoldDB" id="A0A9P1D7Y2"/>
<keyword evidence="4" id="KW-1185">Reference proteome</keyword>
<reference evidence="3" key="2">
    <citation type="submission" date="2024-04" db="EMBL/GenBank/DDBJ databases">
        <authorList>
            <person name="Chen Y."/>
            <person name="Shah S."/>
            <person name="Dougan E. K."/>
            <person name="Thang M."/>
            <person name="Chan C."/>
        </authorList>
    </citation>
    <scope>NUCLEOTIDE SEQUENCE [LARGE SCALE GENOMIC DNA]</scope>
</reference>
<evidence type="ECO:0000313" key="2">
    <source>
        <dbReference type="EMBL" id="CAI4004228.1"/>
    </source>
</evidence>
<dbReference type="EMBL" id="CAMXCT010003391">
    <property type="protein sequence ID" value="CAI4004228.1"/>
    <property type="molecule type" value="Genomic_DNA"/>
</dbReference>
<proteinExistence type="predicted"/>
<dbReference type="Proteomes" id="UP001152797">
    <property type="component" value="Unassembled WGS sequence"/>
</dbReference>
<sequence length="187" mass="19119">MQSMPAMPPTSGNMNRGPPQAFQSMPPQVGGPQGTAPPMTNFGSMGNVPRTAIPGTGMPGGVPMSGPPMSAASMQGGYQPGPMNSMPNMGSMPAMPGGCGGCGSVAYGAPGPAQGPPLAMQGQFMPNVSRPQMTSVANPPVVAGNIQYGPSYKMQYQKRSTTDKSAVKYTGFLPLEGVYEEDTCRIG</sequence>
<evidence type="ECO:0000313" key="4">
    <source>
        <dbReference type="Proteomes" id="UP001152797"/>
    </source>
</evidence>
<dbReference type="EMBL" id="CAMXCT030003391">
    <property type="protein sequence ID" value="CAL4791540.1"/>
    <property type="molecule type" value="Genomic_DNA"/>
</dbReference>
<name>A0A9P1D7Y2_9DINO</name>
<gene>
    <name evidence="2" type="ORF">C1SCF055_LOCUS30035</name>
</gene>
<reference evidence="2" key="1">
    <citation type="submission" date="2022-10" db="EMBL/GenBank/DDBJ databases">
        <authorList>
            <person name="Chen Y."/>
            <person name="Dougan E. K."/>
            <person name="Chan C."/>
            <person name="Rhodes N."/>
            <person name="Thang M."/>
        </authorList>
    </citation>
    <scope>NUCLEOTIDE SEQUENCE</scope>
</reference>
<dbReference type="EMBL" id="CAMXCT020003391">
    <property type="protein sequence ID" value="CAL1157603.1"/>
    <property type="molecule type" value="Genomic_DNA"/>
</dbReference>